<dbReference type="GO" id="GO:0043410">
    <property type="term" value="P:positive regulation of MAPK cascade"/>
    <property type="evidence" value="ECO:0007669"/>
    <property type="project" value="TreeGrafter"/>
</dbReference>
<dbReference type="Proteomes" id="UP000728185">
    <property type="component" value="Unassembled WGS sequence"/>
</dbReference>
<feature type="compositionally biased region" description="Basic and acidic residues" evidence="1">
    <location>
        <begin position="543"/>
        <end position="555"/>
    </location>
</feature>
<dbReference type="InterPro" id="IPR011993">
    <property type="entry name" value="PH-like_dom_sf"/>
</dbReference>
<evidence type="ECO:0000259" key="2">
    <source>
        <dbReference type="PROSITE" id="PS51064"/>
    </source>
</evidence>
<dbReference type="GO" id="GO:0007169">
    <property type="term" value="P:cell surface receptor protein tyrosine kinase signaling pathway"/>
    <property type="evidence" value="ECO:0007669"/>
    <property type="project" value="TreeGrafter"/>
</dbReference>
<dbReference type="EMBL" id="LUCM01001760">
    <property type="protein sequence ID" value="KAA0198405.1"/>
    <property type="molecule type" value="Genomic_DNA"/>
</dbReference>
<feature type="compositionally biased region" description="Polar residues" evidence="1">
    <location>
        <begin position="395"/>
        <end position="412"/>
    </location>
</feature>
<comment type="caution">
    <text evidence="3">The sequence shown here is derived from an EMBL/GenBank/DDBJ whole genome shotgun (WGS) entry which is preliminary data.</text>
</comment>
<feature type="domain" description="IRS-type PTB" evidence="2">
    <location>
        <begin position="170"/>
        <end position="274"/>
    </location>
</feature>
<dbReference type="SMART" id="SM01244">
    <property type="entry name" value="IRS"/>
    <property type="match status" value="1"/>
</dbReference>
<dbReference type="InterPro" id="IPR050996">
    <property type="entry name" value="Docking_Protein_DOK"/>
</dbReference>
<dbReference type="PANTHER" id="PTHR21258">
    <property type="entry name" value="DOCKING PROTEIN RELATED"/>
    <property type="match status" value="1"/>
</dbReference>
<dbReference type="PROSITE" id="PS51064">
    <property type="entry name" value="IRS_PTB"/>
    <property type="match status" value="1"/>
</dbReference>
<evidence type="ECO:0000313" key="4">
    <source>
        <dbReference type="Proteomes" id="UP000728185"/>
    </source>
</evidence>
<feature type="region of interest" description="Disordered" evidence="1">
    <location>
        <begin position="382"/>
        <end position="412"/>
    </location>
</feature>
<dbReference type="InterPro" id="IPR002404">
    <property type="entry name" value="IRS_PTB"/>
</dbReference>
<sequence length="658" mass="73332">QKGWTSALLILSGKQQNASIVADLQDSDYEALDAPESKITMPLKQFRICRKRATYTLDRATSSVVETSPQPRPICDSTCSPSYQIHLSSRILFAKRHLWIGFNSVHDLDTWYPIIRGLITKRFRSPSNEDVHETGSINSRLGSSHTSELDLLALALPSMHENDIYESTVQQDNFSVMIVQTEKSRELGLNGRYTLRLTPTSFQLLDSITHALRQLWPIRYVRKFGVHMKRFYLITGSGCDSGRGLFILYVPEANSLQHKLLNLTQQLSAQSTRTRRVTQPQISGKCSSPQANSLSEMIPNTDYWFQSEPVRKSNLFSPSITVKTSSTAGGRIGSSPTLHTLACPGRGTSVPLIYESDRLSQSSSRLSFEERMVEGRRYTNRSCQTIFPDERPAESPQSSTAKAPNFARSNSPVYTARRYPQEAHSDVPEEGNEVGSSCVSHQPLYANVEQFDELPAKEDNKRGASPKVVRKPWEKGFTALRPVHLNEEHDSDSSEDLEPRRWRITSVFEPIDEKDEHMLASSSGSLMDSEIPEPSSKSTGNGKKTETGSTLREENSQVVTSSTPGDIPFDEAEFDSLEPAPKPDLPVRNTKPYRFHQPLVANFRKCVTRSATWDGWMLETGKPTAAKASVAADASIQTDEGNDSPDSGSDIIIVRTAL</sequence>
<dbReference type="PANTHER" id="PTHR21258:SF62">
    <property type="entry name" value="INSULIN RECEPTOR SUBSTRATE 1"/>
    <property type="match status" value="1"/>
</dbReference>
<dbReference type="AlphaFoldDB" id="A0A8E0S1X1"/>
<dbReference type="Pfam" id="PF02174">
    <property type="entry name" value="IRS"/>
    <property type="match status" value="1"/>
</dbReference>
<organism evidence="3 4">
    <name type="scientific">Fasciolopsis buskii</name>
    <dbReference type="NCBI Taxonomy" id="27845"/>
    <lineage>
        <taxon>Eukaryota</taxon>
        <taxon>Metazoa</taxon>
        <taxon>Spiralia</taxon>
        <taxon>Lophotrochozoa</taxon>
        <taxon>Platyhelminthes</taxon>
        <taxon>Trematoda</taxon>
        <taxon>Digenea</taxon>
        <taxon>Plagiorchiida</taxon>
        <taxon>Echinostomata</taxon>
        <taxon>Echinostomatoidea</taxon>
        <taxon>Fasciolidae</taxon>
        <taxon>Fasciolopsis</taxon>
    </lineage>
</organism>
<gene>
    <name evidence="3" type="ORF">FBUS_06001</name>
</gene>
<dbReference type="SMART" id="SM00310">
    <property type="entry name" value="PTBI"/>
    <property type="match status" value="1"/>
</dbReference>
<protein>
    <recommendedName>
        <fullName evidence="2">IRS-type PTB domain-containing protein</fullName>
    </recommendedName>
</protein>
<dbReference type="SUPFAM" id="SSF50729">
    <property type="entry name" value="PH domain-like"/>
    <property type="match status" value="1"/>
</dbReference>
<name>A0A8E0S1X1_9TREM</name>
<feature type="region of interest" description="Disordered" evidence="1">
    <location>
        <begin position="522"/>
        <end position="589"/>
    </location>
</feature>
<keyword evidence="4" id="KW-1185">Reference proteome</keyword>
<dbReference type="GO" id="GO:0007265">
    <property type="term" value="P:Ras protein signal transduction"/>
    <property type="evidence" value="ECO:0007669"/>
    <property type="project" value="TreeGrafter"/>
</dbReference>
<reference evidence="3" key="1">
    <citation type="submission" date="2019-05" db="EMBL/GenBank/DDBJ databases">
        <title>Annotation for the trematode Fasciolopsis buski.</title>
        <authorList>
            <person name="Choi Y.-J."/>
        </authorList>
    </citation>
    <scope>NUCLEOTIDE SEQUENCE</scope>
    <source>
        <strain evidence="3">HT</strain>
        <tissue evidence="3">Whole worm</tissue>
    </source>
</reference>
<proteinExistence type="predicted"/>
<dbReference type="GO" id="GO:0005737">
    <property type="term" value="C:cytoplasm"/>
    <property type="evidence" value="ECO:0007669"/>
    <property type="project" value="TreeGrafter"/>
</dbReference>
<feature type="non-terminal residue" evidence="3">
    <location>
        <position position="1"/>
    </location>
</feature>
<accession>A0A8E0S1X1</accession>
<dbReference type="OrthoDB" id="6238113at2759"/>
<evidence type="ECO:0000256" key="1">
    <source>
        <dbReference type="SAM" id="MobiDB-lite"/>
    </source>
</evidence>
<evidence type="ECO:0000313" key="3">
    <source>
        <dbReference type="EMBL" id="KAA0198405.1"/>
    </source>
</evidence>
<dbReference type="Gene3D" id="2.30.29.30">
    <property type="entry name" value="Pleckstrin-homology domain (PH domain)/Phosphotyrosine-binding domain (PTB)"/>
    <property type="match status" value="1"/>
</dbReference>